<dbReference type="InterPro" id="IPR029016">
    <property type="entry name" value="GAF-like_dom_sf"/>
</dbReference>
<accession>A0A8J8CPM0</accession>
<proteinExistence type="predicted"/>
<dbReference type="InterPro" id="IPR036890">
    <property type="entry name" value="HATPase_C_sf"/>
</dbReference>
<feature type="domain" description="PAS" evidence="10">
    <location>
        <begin position="805"/>
        <end position="879"/>
    </location>
</feature>
<feature type="region of interest" description="Disordered" evidence="8">
    <location>
        <begin position="1"/>
        <end position="39"/>
    </location>
</feature>
<feature type="domain" description="PAC" evidence="11">
    <location>
        <begin position="166"/>
        <end position="218"/>
    </location>
</feature>
<dbReference type="Pfam" id="PF08447">
    <property type="entry name" value="PAS_3"/>
    <property type="match status" value="1"/>
</dbReference>
<dbReference type="InterPro" id="IPR003594">
    <property type="entry name" value="HATPase_dom"/>
</dbReference>
<dbReference type="SUPFAM" id="SSF55785">
    <property type="entry name" value="PYP-like sensor domain (PAS domain)"/>
    <property type="match status" value="5"/>
</dbReference>
<dbReference type="EMBL" id="WVIE01000036">
    <property type="protein sequence ID" value="NDJ19667.1"/>
    <property type="molecule type" value="Genomic_DNA"/>
</dbReference>
<dbReference type="RefSeq" id="WP_162425194.1">
    <property type="nucleotide sequence ID" value="NZ_WVIE01000036.1"/>
</dbReference>
<feature type="domain" description="Histidine kinase" evidence="9">
    <location>
        <begin position="944"/>
        <end position="1138"/>
    </location>
</feature>
<evidence type="ECO:0000313" key="12">
    <source>
        <dbReference type="EMBL" id="NDJ19667.1"/>
    </source>
</evidence>
<feature type="domain" description="PAC" evidence="11">
    <location>
        <begin position="411"/>
        <end position="464"/>
    </location>
</feature>
<dbReference type="InterPro" id="IPR035965">
    <property type="entry name" value="PAS-like_dom_sf"/>
</dbReference>
<feature type="domain" description="PAS" evidence="10">
    <location>
        <begin position="346"/>
        <end position="398"/>
    </location>
</feature>
<dbReference type="GO" id="GO:0016301">
    <property type="term" value="F:kinase activity"/>
    <property type="evidence" value="ECO:0007669"/>
    <property type="project" value="UniProtKB-KW"/>
</dbReference>
<dbReference type="PROSITE" id="PS50112">
    <property type="entry name" value="PAS"/>
    <property type="match status" value="4"/>
</dbReference>
<evidence type="ECO:0000256" key="5">
    <source>
        <dbReference type="ARBA" id="ARBA00022840"/>
    </source>
</evidence>
<dbReference type="Gene3D" id="3.30.450.20">
    <property type="entry name" value="PAS domain"/>
    <property type="match status" value="5"/>
</dbReference>
<dbReference type="Proteomes" id="UP000646053">
    <property type="component" value="Unassembled WGS sequence"/>
</dbReference>
<evidence type="ECO:0000256" key="6">
    <source>
        <dbReference type="ARBA" id="ARBA00023012"/>
    </source>
</evidence>
<dbReference type="SUPFAM" id="SSF55874">
    <property type="entry name" value="ATPase domain of HSP90 chaperone/DNA topoisomerase II/histidine kinase"/>
    <property type="match status" value="1"/>
</dbReference>
<keyword evidence="6" id="KW-0902">Two-component regulatory system</keyword>
<feature type="domain" description="PAS" evidence="10">
    <location>
        <begin position="94"/>
        <end position="164"/>
    </location>
</feature>
<comment type="caution">
    <text evidence="12">The sequence shown here is derived from an EMBL/GenBank/DDBJ whole genome shotgun (WGS) entry which is preliminary data.</text>
</comment>
<evidence type="ECO:0000256" key="1">
    <source>
        <dbReference type="ARBA" id="ARBA00022553"/>
    </source>
</evidence>
<dbReference type="InterPro" id="IPR013656">
    <property type="entry name" value="PAS_4"/>
</dbReference>
<keyword evidence="13" id="KW-1185">Reference proteome</keyword>
<dbReference type="InterPro" id="IPR011495">
    <property type="entry name" value="Sig_transdc_His_kin_sub2_dim/P"/>
</dbReference>
<feature type="compositionally biased region" description="Pro residues" evidence="8">
    <location>
        <begin position="1"/>
        <end position="11"/>
    </location>
</feature>
<evidence type="ECO:0000256" key="8">
    <source>
        <dbReference type="SAM" id="MobiDB-lite"/>
    </source>
</evidence>
<feature type="domain" description="PAC" evidence="11">
    <location>
        <begin position="881"/>
        <end position="933"/>
    </location>
</feature>
<evidence type="ECO:0000259" key="11">
    <source>
        <dbReference type="PROSITE" id="PS50113"/>
    </source>
</evidence>
<dbReference type="GO" id="GO:0006355">
    <property type="term" value="P:regulation of DNA-templated transcription"/>
    <property type="evidence" value="ECO:0007669"/>
    <property type="project" value="InterPro"/>
</dbReference>
<keyword evidence="5" id="KW-0067">ATP-binding</keyword>
<dbReference type="PANTHER" id="PTHR43065">
    <property type="entry name" value="SENSOR HISTIDINE KINASE"/>
    <property type="match status" value="1"/>
</dbReference>
<dbReference type="Pfam" id="PF07568">
    <property type="entry name" value="HisKA_2"/>
    <property type="match status" value="1"/>
</dbReference>
<evidence type="ECO:0000256" key="7">
    <source>
        <dbReference type="SAM" id="Coils"/>
    </source>
</evidence>
<keyword evidence="2" id="KW-0808">Transferase</keyword>
<dbReference type="CDD" id="cd00130">
    <property type="entry name" value="PAS"/>
    <property type="match status" value="4"/>
</dbReference>
<dbReference type="GO" id="GO:0000160">
    <property type="term" value="P:phosphorelay signal transduction system"/>
    <property type="evidence" value="ECO:0007669"/>
    <property type="project" value="UniProtKB-KW"/>
</dbReference>
<dbReference type="SMART" id="SM00091">
    <property type="entry name" value="PAS"/>
    <property type="match status" value="5"/>
</dbReference>
<dbReference type="SMART" id="SM00065">
    <property type="entry name" value="GAF"/>
    <property type="match status" value="1"/>
</dbReference>
<evidence type="ECO:0000256" key="2">
    <source>
        <dbReference type="ARBA" id="ARBA00022679"/>
    </source>
</evidence>
<dbReference type="Pfam" id="PF02518">
    <property type="entry name" value="HATPase_c"/>
    <property type="match status" value="1"/>
</dbReference>
<evidence type="ECO:0000259" key="9">
    <source>
        <dbReference type="PROSITE" id="PS50109"/>
    </source>
</evidence>
<dbReference type="PANTHER" id="PTHR43065:SF23">
    <property type="entry name" value="SENSOR HISTIDINE KINASE PDTAS"/>
    <property type="match status" value="1"/>
</dbReference>
<dbReference type="InterPro" id="IPR013655">
    <property type="entry name" value="PAS_fold_3"/>
</dbReference>
<organism evidence="12 13">
    <name type="scientific">Myxacorys almedinensis A</name>
    <dbReference type="NCBI Taxonomy" id="2690445"/>
    <lineage>
        <taxon>Bacteria</taxon>
        <taxon>Bacillati</taxon>
        <taxon>Cyanobacteriota</taxon>
        <taxon>Cyanophyceae</taxon>
        <taxon>Leptolyngbyales</taxon>
        <taxon>Leptolyngbyaceae</taxon>
        <taxon>Myxacorys</taxon>
        <taxon>Myxacorys almedinensis</taxon>
    </lineage>
</organism>
<dbReference type="Pfam" id="PF01590">
    <property type="entry name" value="GAF"/>
    <property type="match status" value="1"/>
</dbReference>
<dbReference type="InterPro" id="IPR000014">
    <property type="entry name" value="PAS"/>
</dbReference>
<dbReference type="Gene3D" id="3.30.565.10">
    <property type="entry name" value="Histidine kinase-like ATPase, C-terminal domain"/>
    <property type="match status" value="1"/>
</dbReference>
<dbReference type="AlphaFoldDB" id="A0A8J8CPM0"/>
<name>A0A8J8CPM0_9CYAN</name>
<dbReference type="InterPro" id="IPR013767">
    <property type="entry name" value="PAS_fold"/>
</dbReference>
<dbReference type="NCBIfam" id="TIGR00229">
    <property type="entry name" value="sensory_box"/>
    <property type="match status" value="4"/>
</dbReference>
<keyword evidence="3" id="KW-0547">Nucleotide-binding</keyword>
<sequence length="1141" mass="128833">MQPTDSSPPNPTQNSSPNQSASERAIRPKHVLARADPDREAKISADLTAEQIAQIQAQLQQERLARQRAEAELETFKRLYSPACAGVETALQKSEARYRRLIETATEGIWVLDGAGNTQFANGRLAQLLGYPVEALMGRSLLDFVHADSQTLAENSLHRAGQGRQTQQDVRFLRQSGQDLWAIISVSPIVDAQGDDLGILAMVTDITDRKQTQTALESSLCLLQTTLESMADGILSLDGCDRILNLNHRFIKQWNLPDTARSFTTYQQILDPTIAQLKQPDRFLEQLETESERPDLESYMILELQDDRIFERYSKPLKLENRVIGRVINCREITEQRRAAAALAEREALLRTVVSNTPTILYAINREGVFTLAEGKGLDAIGGQPGQVVGQSAFELYHDHPKILADLQRVLDTEEAFNSTLEMNGLFFDNRVTPLYNDQGDLIELVCVATDITAQLQAEEALRCAKADLERRVEERTSELQRINEQLQQEIAQRKQIEQSLRESQVCLRLMNSISTGSTAGLSLTQIIESTVDDIALHFSDLRVLYSVIEADQVEVLYSAQPETMPSLKGLVDRYVGASDYLKLLKHRQSVIVEDVEKEPLLSAIAARMIGRKTRALLAVPLQHSATHIGLLCFNAPQPKQWNPYEIATLTEVADHVSIVLQEAQARQERQRAEERLRLFESVVINGSDAVIITNADLDNPTITYVNAAFANITGFTAAEVIGQTPRILQGPRTDRDQLARIRLLLTQRKSVQVELINYRKDGTEFWVDLTIIPIIAAGGDVSHFVALQRDINDRKWSERTLMAAQARLKYLLSSNPSVIYTCQPTRNRACTFVSENITQQLGYEIWQYLKDSHFWIDHIHPQDLAHVLNTMPRLLEVGELTCEYRFLHQDGSYRWLRDGMKLLRDRHQNPVEIIGSVVDISDRKWAEDQIRASLDEKEVMLKEIHHRVKNNLQVISSLLKLQAGYITDDRTSEVFKESQNRVRAMALIHEKLYQSEDLAKTDFAEYIRSLVTDLLRSYSMNSRMVQLDLNVEEVRLSIDTAIPCGLIINELVSNSLKYAFPEAQPGKIGIHLHAQPENRYILLVEDTGIGFPSHLDFRSTKSLGLQLVCNLIKQLQGTIDLECNQGTRFTIAFAESKPKG</sequence>
<dbReference type="Pfam" id="PF13426">
    <property type="entry name" value="PAS_9"/>
    <property type="match status" value="1"/>
</dbReference>
<dbReference type="InterPro" id="IPR003018">
    <property type="entry name" value="GAF"/>
</dbReference>
<feature type="domain" description="PAC" evidence="11">
    <location>
        <begin position="750"/>
        <end position="804"/>
    </location>
</feature>
<evidence type="ECO:0000256" key="3">
    <source>
        <dbReference type="ARBA" id="ARBA00022741"/>
    </source>
</evidence>
<reference evidence="12" key="1">
    <citation type="submission" date="2019-12" db="EMBL/GenBank/DDBJ databases">
        <title>High-Quality draft genome sequences of three cyanobacteria isolated from the limestone walls of the Old Cathedral of Coimbra.</title>
        <authorList>
            <person name="Tiago I."/>
            <person name="Soares F."/>
            <person name="Portugal A."/>
        </authorList>
    </citation>
    <scope>NUCLEOTIDE SEQUENCE</scope>
    <source>
        <strain evidence="12">A</strain>
    </source>
</reference>
<dbReference type="SMART" id="SM00086">
    <property type="entry name" value="PAC"/>
    <property type="match status" value="4"/>
</dbReference>
<protein>
    <submittedName>
        <fullName evidence="12">PAS domain S-box protein</fullName>
    </submittedName>
</protein>
<dbReference type="GO" id="GO:0005524">
    <property type="term" value="F:ATP binding"/>
    <property type="evidence" value="ECO:0007669"/>
    <property type="project" value="UniProtKB-KW"/>
</dbReference>
<dbReference type="Pfam" id="PF00989">
    <property type="entry name" value="PAS"/>
    <property type="match status" value="1"/>
</dbReference>
<feature type="coiled-coil region" evidence="7">
    <location>
        <begin position="466"/>
        <end position="504"/>
    </location>
</feature>
<feature type="domain" description="PAS" evidence="10">
    <location>
        <begin position="676"/>
        <end position="725"/>
    </location>
</feature>
<dbReference type="InterPro" id="IPR001610">
    <property type="entry name" value="PAC"/>
</dbReference>
<dbReference type="PROSITE" id="PS50109">
    <property type="entry name" value="HIS_KIN"/>
    <property type="match status" value="1"/>
</dbReference>
<evidence type="ECO:0000259" key="10">
    <source>
        <dbReference type="PROSITE" id="PS50112"/>
    </source>
</evidence>
<dbReference type="Gene3D" id="3.30.450.40">
    <property type="match status" value="1"/>
</dbReference>
<dbReference type="InterPro" id="IPR000700">
    <property type="entry name" value="PAS-assoc_C"/>
</dbReference>
<keyword evidence="1" id="KW-0597">Phosphoprotein</keyword>
<gene>
    <name evidence="12" type="ORF">GS601_20650</name>
</gene>
<dbReference type="InterPro" id="IPR005467">
    <property type="entry name" value="His_kinase_dom"/>
</dbReference>
<evidence type="ECO:0000256" key="4">
    <source>
        <dbReference type="ARBA" id="ARBA00022777"/>
    </source>
</evidence>
<keyword evidence="7" id="KW-0175">Coiled coil</keyword>
<dbReference type="PROSITE" id="PS50113">
    <property type="entry name" value="PAC"/>
    <property type="match status" value="4"/>
</dbReference>
<keyword evidence="4" id="KW-0418">Kinase</keyword>
<dbReference type="SMART" id="SM00387">
    <property type="entry name" value="HATPase_c"/>
    <property type="match status" value="1"/>
</dbReference>
<evidence type="ECO:0000313" key="13">
    <source>
        <dbReference type="Proteomes" id="UP000646053"/>
    </source>
</evidence>
<dbReference type="Pfam" id="PF08448">
    <property type="entry name" value="PAS_4"/>
    <property type="match status" value="1"/>
</dbReference>
<feature type="coiled-coil region" evidence="7">
    <location>
        <begin position="52"/>
        <end position="79"/>
    </location>
</feature>
<dbReference type="SUPFAM" id="SSF55781">
    <property type="entry name" value="GAF domain-like"/>
    <property type="match status" value="1"/>
</dbReference>